<feature type="region of interest" description="Disordered" evidence="1">
    <location>
        <begin position="223"/>
        <end position="256"/>
    </location>
</feature>
<evidence type="ECO:0000313" key="3">
    <source>
        <dbReference type="Proteomes" id="UP000000763"/>
    </source>
</evidence>
<feature type="compositionally biased region" description="Polar residues" evidence="1">
    <location>
        <begin position="223"/>
        <end position="241"/>
    </location>
</feature>
<protein>
    <submittedName>
        <fullName evidence="2">Root cap protein 1-like</fullName>
    </submittedName>
</protein>
<gene>
    <name evidence="2" type="primary">P0710F09.141</name>
</gene>
<dbReference type="AlphaFoldDB" id="Q8H2Z5"/>
<feature type="region of interest" description="Disordered" evidence="1">
    <location>
        <begin position="60"/>
        <end position="86"/>
    </location>
</feature>
<feature type="compositionally biased region" description="Basic and acidic residues" evidence="1">
    <location>
        <begin position="242"/>
        <end position="256"/>
    </location>
</feature>
<organism evidence="2 3">
    <name type="scientific">Oryza sativa subsp. japonica</name>
    <name type="common">Rice</name>
    <dbReference type="NCBI Taxonomy" id="39947"/>
    <lineage>
        <taxon>Eukaryota</taxon>
        <taxon>Viridiplantae</taxon>
        <taxon>Streptophyta</taxon>
        <taxon>Embryophyta</taxon>
        <taxon>Tracheophyta</taxon>
        <taxon>Spermatophyta</taxon>
        <taxon>Magnoliopsida</taxon>
        <taxon>Liliopsida</taxon>
        <taxon>Poales</taxon>
        <taxon>Poaceae</taxon>
        <taxon>BOP clade</taxon>
        <taxon>Oryzoideae</taxon>
        <taxon>Oryzeae</taxon>
        <taxon>Oryzinae</taxon>
        <taxon>Oryza</taxon>
        <taxon>Oryza sativa</taxon>
    </lineage>
</organism>
<reference evidence="3" key="1">
    <citation type="journal article" date="2005" name="Nature">
        <title>The map-based sequence of the rice genome.</title>
        <authorList>
            <consortium name="International rice genome sequencing project (IRGSP)"/>
            <person name="Matsumoto T."/>
            <person name="Wu J."/>
            <person name="Kanamori H."/>
            <person name="Katayose Y."/>
            <person name="Fujisawa M."/>
            <person name="Namiki N."/>
            <person name="Mizuno H."/>
            <person name="Yamamoto K."/>
            <person name="Antonio B.A."/>
            <person name="Baba T."/>
            <person name="Sakata K."/>
            <person name="Nagamura Y."/>
            <person name="Aoki H."/>
            <person name="Arikawa K."/>
            <person name="Arita K."/>
            <person name="Bito T."/>
            <person name="Chiden Y."/>
            <person name="Fujitsuka N."/>
            <person name="Fukunaka R."/>
            <person name="Hamada M."/>
            <person name="Harada C."/>
            <person name="Hayashi A."/>
            <person name="Hijishita S."/>
            <person name="Honda M."/>
            <person name="Hosokawa S."/>
            <person name="Ichikawa Y."/>
            <person name="Idonuma A."/>
            <person name="Iijima M."/>
            <person name="Ikeda M."/>
            <person name="Ikeno M."/>
            <person name="Ito K."/>
            <person name="Ito S."/>
            <person name="Ito T."/>
            <person name="Ito Y."/>
            <person name="Ito Y."/>
            <person name="Iwabuchi A."/>
            <person name="Kamiya K."/>
            <person name="Karasawa W."/>
            <person name="Kurita K."/>
            <person name="Katagiri S."/>
            <person name="Kikuta A."/>
            <person name="Kobayashi H."/>
            <person name="Kobayashi N."/>
            <person name="Machita K."/>
            <person name="Maehara T."/>
            <person name="Masukawa M."/>
            <person name="Mizubayashi T."/>
            <person name="Mukai Y."/>
            <person name="Nagasaki H."/>
            <person name="Nagata Y."/>
            <person name="Naito S."/>
            <person name="Nakashima M."/>
            <person name="Nakama Y."/>
            <person name="Nakamichi Y."/>
            <person name="Nakamura M."/>
            <person name="Meguro A."/>
            <person name="Negishi M."/>
            <person name="Ohta I."/>
            <person name="Ohta T."/>
            <person name="Okamoto M."/>
            <person name="Ono N."/>
            <person name="Saji S."/>
            <person name="Sakaguchi M."/>
            <person name="Sakai K."/>
            <person name="Shibata M."/>
            <person name="Shimokawa T."/>
            <person name="Song J."/>
            <person name="Takazaki Y."/>
            <person name="Terasawa K."/>
            <person name="Tsugane M."/>
            <person name="Tsuji K."/>
            <person name="Ueda S."/>
            <person name="Waki K."/>
            <person name="Yamagata H."/>
            <person name="Yamamoto M."/>
            <person name="Yamamoto S."/>
            <person name="Yamane H."/>
            <person name="Yoshiki S."/>
            <person name="Yoshihara R."/>
            <person name="Yukawa K."/>
            <person name="Zhong H."/>
            <person name="Yano M."/>
            <person name="Yuan Q."/>
            <person name="Ouyang S."/>
            <person name="Liu J."/>
            <person name="Jones K.M."/>
            <person name="Gansberger K."/>
            <person name="Moffat K."/>
            <person name="Hill J."/>
            <person name="Bera J."/>
            <person name="Fadrosh D."/>
            <person name="Jin S."/>
            <person name="Johri S."/>
            <person name="Kim M."/>
            <person name="Overton L."/>
            <person name="Reardon M."/>
            <person name="Tsitrin T."/>
            <person name="Vuong H."/>
            <person name="Weaver B."/>
            <person name="Ciecko A."/>
            <person name="Tallon L."/>
            <person name="Jackson J."/>
            <person name="Pai G."/>
            <person name="Aken S.V."/>
            <person name="Utterback T."/>
            <person name="Reidmuller S."/>
            <person name="Feldblyum T."/>
            <person name="Hsiao J."/>
            <person name="Zismann V."/>
            <person name="Iobst S."/>
            <person name="de Vazeille A.R."/>
            <person name="Buell C.R."/>
            <person name="Ying K."/>
            <person name="Li Y."/>
            <person name="Lu T."/>
            <person name="Huang Y."/>
            <person name="Zhao Q."/>
            <person name="Feng Q."/>
            <person name="Zhang L."/>
            <person name="Zhu J."/>
            <person name="Weng Q."/>
            <person name="Mu J."/>
            <person name="Lu Y."/>
            <person name="Fan D."/>
            <person name="Liu Y."/>
            <person name="Guan J."/>
            <person name="Zhang Y."/>
            <person name="Yu S."/>
            <person name="Liu X."/>
            <person name="Zhang Y."/>
            <person name="Hong G."/>
            <person name="Han B."/>
            <person name="Choisne N."/>
            <person name="Demange N."/>
            <person name="Orjeda G."/>
            <person name="Samain S."/>
            <person name="Cattolico L."/>
            <person name="Pelletier E."/>
            <person name="Couloux A."/>
            <person name="Segurens B."/>
            <person name="Wincker P."/>
            <person name="D'Hont A."/>
            <person name="Scarpelli C."/>
            <person name="Weissenbach J."/>
            <person name="Salanoubat M."/>
            <person name="Quetier F."/>
            <person name="Yu Y."/>
            <person name="Kim H.R."/>
            <person name="Rambo T."/>
            <person name="Currie J."/>
            <person name="Collura K."/>
            <person name="Luo M."/>
            <person name="Yang T."/>
            <person name="Ammiraju J.S.S."/>
            <person name="Engler F."/>
            <person name="Soderlund C."/>
            <person name="Wing R.A."/>
            <person name="Palmer L.E."/>
            <person name="de la Bastide M."/>
            <person name="Spiegel L."/>
            <person name="Nascimento L."/>
            <person name="Zutavern T."/>
            <person name="O'Shaughnessy A."/>
            <person name="Dike S."/>
            <person name="Dedhia N."/>
            <person name="Preston R."/>
            <person name="Balija V."/>
            <person name="McCombie W.R."/>
            <person name="Chow T."/>
            <person name="Chen H."/>
            <person name="Chung M."/>
            <person name="Chen C."/>
            <person name="Shaw J."/>
            <person name="Wu H."/>
            <person name="Hsiao K."/>
            <person name="Chao Y."/>
            <person name="Chu M."/>
            <person name="Cheng C."/>
            <person name="Hour A."/>
            <person name="Lee P."/>
            <person name="Lin S."/>
            <person name="Lin Y."/>
            <person name="Liou J."/>
            <person name="Liu S."/>
            <person name="Hsing Y."/>
            <person name="Raghuvanshi S."/>
            <person name="Mohanty A."/>
            <person name="Bharti A.K."/>
            <person name="Gaur A."/>
            <person name="Gupta V."/>
            <person name="Kumar D."/>
            <person name="Ravi V."/>
            <person name="Vij S."/>
            <person name="Kapur A."/>
            <person name="Khurana P."/>
            <person name="Khurana P."/>
            <person name="Khurana J.P."/>
            <person name="Tyagi A.K."/>
            <person name="Gaikwad K."/>
            <person name="Singh A."/>
            <person name="Dalal V."/>
            <person name="Srivastava S."/>
            <person name="Dixit A."/>
            <person name="Pal A.K."/>
            <person name="Ghazi I.A."/>
            <person name="Yadav M."/>
            <person name="Pandit A."/>
            <person name="Bhargava A."/>
            <person name="Sureshbabu K."/>
            <person name="Batra K."/>
            <person name="Sharma T.R."/>
            <person name="Mohapatra T."/>
            <person name="Singh N.K."/>
            <person name="Messing J."/>
            <person name="Nelson A.B."/>
            <person name="Fuks G."/>
            <person name="Kavchok S."/>
            <person name="Keizer G."/>
            <person name="Linton E."/>
            <person name="Llaca V."/>
            <person name="Song R."/>
            <person name="Tanyolac B."/>
            <person name="Young S."/>
            <person name="Ho-Il K."/>
            <person name="Hahn J.H."/>
            <person name="Sangsakoo G."/>
            <person name="Vanavichit A."/>
            <person name="de Mattos Luiz.A.T."/>
            <person name="Zimmer P.D."/>
            <person name="Malone G."/>
            <person name="Dellagostin O."/>
            <person name="de Oliveira A.C."/>
            <person name="Bevan M."/>
            <person name="Bancroft I."/>
            <person name="Minx P."/>
            <person name="Cordum H."/>
            <person name="Wilson R."/>
            <person name="Cheng Z."/>
            <person name="Jin W."/>
            <person name="Jiang J."/>
            <person name="Leong S.A."/>
            <person name="Iwama H."/>
            <person name="Gojobori T."/>
            <person name="Itoh T."/>
            <person name="Niimura Y."/>
            <person name="Fujii Y."/>
            <person name="Habara T."/>
            <person name="Sakai H."/>
            <person name="Sato Y."/>
            <person name="Wilson G."/>
            <person name="Kumar K."/>
            <person name="McCouch S."/>
            <person name="Juretic N."/>
            <person name="Hoen D."/>
            <person name="Wright S."/>
            <person name="Bruskiewich R."/>
            <person name="Bureau T."/>
            <person name="Miyao A."/>
            <person name="Hirochika H."/>
            <person name="Nishikawa T."/>
            <person name="Kadowaki K."/>
            <person name="Sugiura M."/>
            <person name="Burr B."/>
            <person name="Sasaki T."/>
        </authorList>
    </citation>
    <scope>NUCLEOTIDE SEQUENCE [LARGE SCALE GENOMIC DNA]</scope>
    <source>
        <strain evidence="3">cv. Nipponbare</strain>
    </source>
</reference>
<reference evidence="3" key="2">
    <citation type="journal article" date="2008" name="Nucleic Acids Res.">
        <title>The rice annotation project database (RAP-DB): 2008 update.</title>
        <authorList>
            <consortium name="The rice annotation project (RAP)"/>
        </authorList>
    </citation>
    <scope>GENOME REANNOTATION</scope>
    <source>
        <strain evidence="3">cv. Nipponbare</strain>
    </source>
</reference>
<dbReference type="EMBL" id="AP005325">
    <property type="protein sequence ID" value="BAC21552.1"/>
    <property type="molecule type" value="Genomic_DNA"/>
</dbReference>
<proteinExistence type="predicted"/>
<name>Q8H2Z5_ORYSJ</name>
<evidence type="ECO:0000256" key="1">
    <source>
        <dbReference type="SAM" id="MobiDB-lite"/>
    </source>
</evidence>
<dbReference type="Proteomes" id="UP000000763">
    <property type="component" value="Chromosome 7"/>
</dbReference>
<evidence type="ECO:0000313" key="2">
    <source>
        <dbReference type="EMBL" id="BAC21552.1"/>
    </source>
</evidence>
<accession>Q8H2Z5</accession>
<sequence length="256" mass="27127">MAGRRTKVASVPETSSVGTNTSGFCFTSTDAPAAFGTFPPYLGIPPFSASRISAAATGGHISPSPSWIQTDKSSDKAATPDLSSPHANMQSWSVQIKLLYIFGHAETEETYSCHDPQARRYLPPPLPLPAAVGSALAPCSRALPSPPFVQPCAAAAPVVVVTREGRRRDRQAIADLVRPSVVAVGRRNTVAVVKPKVAAASSSTPSPFVDLPPLFWSPIPTFPESSFSQEKNLKSSKASKTSHTDPKQPFEHVDPV</sequence>